<dbReference type="PANTHER" id="PTHR43280">
    <property type="entry name" value="ARAC-FAMILY TRANSCRIPTIONAL REGULATOR"/>
    <property type="match status" value="1"/>
</dbReference>
<dbReference type="InterPro" id="IPR003313">
    <property type="entry name" value="AraC-bd"/>
</dbReference>
<protein>
    <recommendedName>
        <fullName evidence="4">HTH araC/xylS-type domain-containing protein</fullName>
    </recommendedName>
</protein>
<evidence type="ECO:0000259" key="4">
    <source>
        <dbReference type="PROSITE" id="PS01124"/>
    </source>
</evidence>
<dbReference type="SUPFAM" id="SSF51215">
    <property type="entry name" value="Regulatory protein AraC"/>
    <property type="match status" value="1"/>
</dbReference>
<evidence type="ECO:0000313" key="5">
    <source>
        <dbReference type="EMBL" id="GIJ32603.1"/>
    </source>
</evidence>
<reference evidence="5" key="1">
    <citation type="submission" date="2021-01" db="EMBL/GenBank/DDBJ databases">
        <title>Whole genome shotgun sequence of Verrucosispora sediminis NBRC 107745.</title>
        <authorList>
            <person name="Komaki H."/>
            <person name="Tamura T."/>
        </authorList>
    </citation>
    <scope>NUCLEOTIDE SEQUENCE</scope>
    <source>
        <strain evidence="5">NBRC 107745</strain>
    </source>
</reference>
<comment type="caution">
    <text evidence="5">The sequence shown here is derived from an EMBL/GenBank/DDBJ whole genome shotgun (WGS) entry which is preliminary data.</text>
</comment>
<dbReference type="InterPro" id="IPR018062">
    <property type="entry name" value="HTH_AraC-typ_CS"/>
</dbReference>
<evidence type="ECO:0000256" key="3">
    <source>
        <dbReference type="ARBA" id="ARBA00023163"/>
    </source>
</evidence>
<feature type="domain" description="HTH araC/xylS-type" evidence="4">
    <location>
        <begin position="277"/>
        <end position="375"/>
    </location>
</feature>
<dbReference type="Pfam" id="PF02311">
    <property type="entry name" value="AraC_binding"/>
    <property type="match status" value="1"/>
</dbReference>
<keyword evidence="2" id="KW-0238">DNA-binding</keyword>
<dbReference type="Gene3D" id="1.10.10.60">
    <property type="entry name" value="Homeodomain-like"/>
    <property type="match status" value="1"/>
</dbReference>
<dbReference type="PROSITE" id="PS00041">
    <property type="entry name" value="HTH_ARAC_FAMILY_1"/>
    <property type="match status" value="1"/>
</dbReference>
<gene>
    <name evidence="5" type="ORF">Vse01_17510</name>
</gene>
<dbReference type="SUPFAM" id="SSF46689">
    <property type="entry name" value="Homeodomain-like"/>
    <property type="match status" value="2"/>
</dbReference>
<dbReference type="GO" id="GO:0003700">
    <property type="term" value="F:DNA-binding transcription factor activity"/>
    <property type="evidence" value="ECO:0007669"/>
    <property type="project" value="InterPro"/>
</dbReference>
<dbReference type="InterPro" id="IPR018060">
    <property type="entry name" value="HTH_AraC"/>
</dbReference>
<dbReference type="SMART" id="SM00342">
    <property type="entry name" value="HTH_ARAC"/>
    <property type="match status" value="1"/>
</dbReference>
<dbReference type="InterPro" id="IPR037923">
    <property type="entry name" value="HTH-like"/>
</dbReference>
<dbReference type="EMBL" id="BOPD01000010">
    <property type="protein sequence ID" value="GIJ32603.1"/>
    <property type="molecule type" value="Genomic_DNA"/>
</dbReference>
<evidence type="ECO:0000313" key="6">
    <source>
        <dbReference type="Proteomes" id="UP000607311"/>
    </source>
</evidence>
<dbReference type="PANTHER" id="PTHR43280:SF2">
    <property type="entry name" value="HTH-TYPE TRANSCRIPTIONAL REGULATOR EXSA"/>
    <property type="match status" value="1"/>
</dbReference>
<evidence type="ECO:0000256" key="1">
    <source>
        <dbReference type="ARBA" id="ARBA00023015"/>
    </source>
</evidence>
<accession>A0A9W5UQX5</accession>
<name>A0A9W5UQX5_9ACTN</name>
<sequence>MDTPDPGEAGERIVEREQPVLAHAGQVLLRVGVVGLSGHVTLRYQMKFGRTLSVMEHDTVDNGATVDRMRRILVPAPRAVGVTGQGVPVIGFGRVPGLAPIAVARVPQGTPVPGPAASGAHTHDFLVLFYAHRADGRLVIDSRRWTVTDGDLFVIAPGQVVSLLDPIETTVTDGWTVWFPTDVVRPGKSGAYSSWRSHPLLLPFAHGTDRAQRLRIPPSDRAGWVERFAALDTELRARRDGHQEAALAHLTLLLVAAARLPTGVADQLRSADEPMLAAVFDVIERRYQEPISLADVAAELALTAGHLTTVVRRKTGRTVQQWIAQRRMQQARLLLTDTNLTVATISRRSGYPDVSYFIKRFRAEHGVTPIQWRAAAPGTQ</sequence>
<dbReference type="PROSITE" id="PS01124">
    <property type="entry name" value="HTH_ARAC_FAMILY_2"/>
    <property type="match status" value="1"/>
</dbReference>
<evidence type="ECO:0000256" key="2">
    <source>
        <dbReference type="ARBA" id="ARBA00023125"/>
    </source>
</evidence>
<keyword evidence="1" id="KW-0805">Transcription regulation</keyword>
<dbReference type="Proteomes" id="UP000607311">
    <property type="component" value="Unassembled WGS sequence"/>
</dbReference>
<dbReference type="AlphaFoldDB" id="A0A9W5UQX5"/>
<dbReference type="InterPro" id="IPR009057">
    <property type="entry name" value="Homeodomain-like_sf"/>
</dbReference>
<dbReference type="Pfam" id="PF12833">
    <property type="entry name" value="HTH_18"/>
    <property type="match status" value="1"/>
</dbReference>
<proteinExistence type="predicted"/>
<keyword evidence="3" id="KW-0804">Transcription</keyword>
<organism evidence="5 6">
    <name type="scientific">Micromonospora sediminimaris</name>
    <dbReference type="NCBI Taxonomy" id="547162"/>
    <lineage>
        <taxon>Bacteria</taxon>
        <taxon>Bacillati</taxon>
        <taxon>Actinomycetota</taxon>
        <taxon>Actinomycetes</taxon>
        <taxon>Micromonosporales</taxon>
        <taxon>Micromonosporaceae</taxon>
        <taxon>Micromonospora</taxon>
    </lineage>
</organism>
<dbReference type="GO" id="GO:0043565">
    <property type="term" value="F:sequence-specific DNA binding"/>
    <property type="evidence" value="ECO:0007669"/>
    <property type="project" value="InterPro"/>
</dbReference>
<keyword evidence="6" id="KW-1185">Reference proteome</keyword>